<reference evidence="2" key="1">
    <citation type="journal article" date="2020" name="mSystems">
        <title>Genome- and Community-Level Interaction Insights into Carbon Utilization and Element Cycling Functions of Hydrothermarchaeota in Hydrothermal Sediment.</title>
        <authorList>
            <person name="Zhou Z."/>
            <person name="Liu Y."/>
            <person name="Xu W."/>
            <person name="Pan J."/>
            <person name="Luo Z.H."/>
            <person name="Li M."/>
        </authorList>
    </citation>
    <scope>NUCLEOTIDE SEQUENCE [LARGE SCALE GENOMIC DNA]</scope>
    <source>
        <strain evidence="2">HyVt-74</strain>
    </source>
</reference>
<dbReference type="EMBL" id="DRTB01000132">
    <property type="protein sequence ID" value="HHE04780.1"/>
    <property type="molecule type" value="Genomic_DNA"/>
</dbReference>
<feature type="non-terminal residue" evidence="2">
    <location>
        <position position="58"/>
    </location>
</feature>
<sequence length="58" mass="6124">MKTLIIGSGIAGITSAIDLAGAGIDVILLEKENFITGRLAQLDRQFPNDACGMCQVYP</sequence>
<dbReference type="Pfam" id="PF01266">
    <property type="entry name" value="DAO"/>
    <property type="match status" value="1"/>
</dbReference>
<protein>
    <submittedName>
        <fullName evidence="2">FAD-dependent oxidoreductase</fullName>
    </submittedName>
</protein>
<dbReference type="InterPro" id="IPR036188">
    <property type="entry name" value="FAD/NAD-bd_sf"/>
</dbReference>
<evidence type="ECO:0000259" key="1">
    <source>
        <dbReference type="Pfam" id="PF01266"/>
    </source>
</evidence>
<dbReference type="InterPro" id="IPR006076">
    <property type="entry name" value="FAD-dep_OxRdtase"/>
</dbReference>
<proteinExistence type="predicted"/>
<dbReference type="Proteomes" id="UP000886110">
    <property type="component" value="Unassembled WGS sequence"/>
</dbReference>
<dbReference type="AlphaFoldDB" id="A0A7C5DD67"/>
<name>A0A7C5DD67_UNCW3</name>
<dbReference type="SUPFAM" id="SSF51971">
    <property type="entry name" value="Nucleotide-binding domain"/>
    <property type="match status" value="1"/>
</dbReference>
<comment type="caution">
    <text evidence="2">The sequence shown here is derived from an EMBL/GenBank/DDBJ whole genome shotgun (WGS) entry which is preliminary data.</text>
</comment>
<gene>
    <name evidence="2" type="ORF">ENL19_01800</name>
</gene>
<accession>A0A7C5DD67</accession>
<dbReference type="Gene3D" id="3.50.50.60">
    <property type="entry name" value="FAD/NAD(P)-binding domain"/>
    <property type="match status" value="1"/>
</dbReference>
<evidence type="ECO:0000313" key="2">
    <source>
        <dbReference type="EMBL" id="HHE04780.1"/>
    </source>
</evidence>
<organism evidence="2">
    <name type="scientific">candidate division WOR-3 bacterium</name>
    <dbReference type="NCBI Taxonomy" id="2052148"/>
    <lineage>
        <taxon>Bacteria</taxon>
        <taxon>Bacteria division WOR-3</taxon>
    </lineage>
</organism>
<feature type="domain" description="FAD dependent oxidoreductase" evidence="1">
    <location>
        <begin position="3"/>
        <end position="35"/>
    </location>
</feature>